<organism evidence="4 5">
    <name type="scientific">Atlanticothrix silvestris CENA357</name>
    <dbReference type="NCBI Taxonomy" id="1725252"/>
    <lineage>
        <taxon>Bacteria</taxon>
        <taxon>Bacillati</taxon>
        <taxon>Cyanobacteriota</taxon>
        <taxon>Cyanophyceae</taxon>
        <taxon>Nostocales</taxon>
        <taxon>Nodulariaceae</taxon>
        <taxon>Atlanticothrix</taxon>
        <taxon>Atlanticothrix silvestris</taxon>
    </lineage>
</organism>
<evidence type="ECO:0000313" key="5">
    <source>
        <dbReference type="Proteomes" id="UP000599391"/>
    </source>
</evidence>
<gene>
    <name evidence="4" type="ORF">I8751_27135</name>
</gene>
<dbReference type="PANTHER" id="PTHR30576">
    <property type="entry name" value="COLANIC BIOSYNTHESIS UDP-GLUCOSE LIPID CARRIER TRANSFERASE"/>
    <property type="match status" value="1"/>
</dbReference>
<evidence type="ECO:0000256" key="2">
    <source>
        <dbReference type="SAM" id="Phobius"/>
    </source>
</evidence>
<feature type="domain" description="Bacterial sugar transferase" evidence="3">
    <location>
        <begin position="118"/>
        <end position="243"/>
    </location>
</feature>
<sequence length="254" mass="29201">MTISIIRTLQNYYTAPQQPQDHRSPYCTLQWRRGQLLVKSTTQAKQPYLPSVDNEQLLIECLKHSPVTLVSIDPKLGEAWLRFWADACEQAHKPMFLRIPSGKKLPKQGSQSLRWLQRLIDLILAFVLLLLMSPIILGLMMLMQIKSSGSMFSRDWHVGERGRLFRAIKFNTKAKHNITPLGRWMRKYGLDNLPQLFNVLRGEMSLISSCCWTLEDAIHLGLVGQRQLNKLPVITSSWDVQTDANLLHLDSQTL</sequence>
<dbReference type="RefSeq" id="WP_214442151.1">
    <property type="nucleotide sequence ID" value="NZ_JAECZB010000102.1"/>
</dbReference>
<dbReference type="PANTHER" id="PTHR30576:SF0">
    <property type="entry name" value="UNDECAPRENYL-PHOSPHATE N-ACETYLGALACTOSAMINYL 1-PHOSPHATE TRANSFERASE-RELATED"/>
    <property type="match status" value="1"/>
</dbReference>
<keyword evidence="2" id="KW-1133">Transmembrane helix</keyword>
<evidence type="ECO:0000256" key="1">
    <source>
        <dbReference type="ARBA" id="ARBA00006464"/>
    </source>
</evidence>
<keyword evidence="2" id="KW-0812">Transmembrane</keyword>
<dbReference type="Pfam" id="PF02397">
    <property type="entry name" value="Bac_transf"/>
    <property type="match status" value="1"/>
</dbReference>
<comment type="caution">
    <text evidence="4">The sequence shown here is derived from an EMBL/GenBank/DDBJ whole genome shotgun (WGS) entry which is preliminary data.</text>
</comment>
<dbReference type="AlphaFoldDB" id="A0A8J7HN76"/>
<keyword evidence="2" id="KW-0472">Membrane</keyword>
<dbReference type="GO" id="GO:0016780">
    <property type="term" value="F:phosphotransferase activity, for other substituted phosphate groups"/>
    <property type="evidence" value="ECO:0007669"/>
    <property type="project" value="TreeGrafter"/>
</dbReference>
<reference evidence="4 5" key="1">
    <citation type="journal article" date="2021" name="Int. J. Syst. Evol. Microbiol.">
        <title>Amazonocrinis nigriterrae gen. nov., sp. nov., Atlanticothrix silvestris gen. nov., sp. nov. and Dendronalium phyllosphericum gen. nov., sp. nov., nostocacean cyanobacteria from Brazilian environments.</title>
        <authorList>
            <person name="Alvarenga D.O."/>
            <person name="Andreote A.P.D."/>
            <person name="Branco L.H.Z."/>
            <person name="Delbaje E."/>
            <person name="Cruz R.B."/>
            <person name="Varani A.M."/>
            <person name="Fiore M.F."/>
        </authorList>
    </citation>
    <scope>NUCLEOTIDE SEQUENCE [LARGE SCALE GENOMIC DNA]</scope>
    <source>
        <strain evidence="4 5">CENA357</strain>
    </source>
</reference>
<evidence type="ECO:0000259" key="3">
    <source>
        <dbReference type="Pfam" id="PF02397"/>
    </source>
</evidence>
<dbReference type="InterPro" id="IPR003362">
    <property type="entry name" value="Bact_transf"/>
</dbReference>
<keyword evidence="4" id="KW-0808">Transferase</keyword>
<proteinExistence type="inferred from homology"/>
<name>A0A8J7HN76_9CYAN</name>
<protein>
    <submittedName>
        <fullName evidence="4">Sugar transferase</fullName>
    </submittedName>
</protein>
<dbReference type="EMBL" id="JAECZB010000102">
    <property type="protein sequence ID" value="MBH8555948.1"/>
    <property type="molecule type" value="Genomic_DNA"/>
</dbReference>
<feature type="transmembrane region" description="Helical" evidence="2">
    <location>
        <begin position="119"/>
        <end position="143"/>
    </location>
</feature>
<dbReference type="Proteomes" id="UP000599391">
    <property type="component" value="Unassembled WGS sequence"/>
</dbReference>
<evidence type="ECO:0000313" key="4">
    <source>
        <dbReference type="EMBL" id="MBH8555948.1"/>
    </source>
</evidence>
<keyword evidence="5" id="KW-1185">Reference proteome</keyword>
<comment type="similarity">
    <text evidence="1">Belongs to the bacterial sugar transferase family.</text>
</comment>
<dbReference type="NCBIfam" id="NF045514">
    <property type="entry name" value="glycotran_HepC"/>
    <property type="match status" value="1"/>
</dbReference>
<accession>A0A8J7HN76</accession>